<gene>
    <name evidence="1" type="ORF">GCM10011383_21810</name>
</gene>
<comment type="caution">
    <text evidence="1">The sequence shown here is derived from an EMBL/GenBank/DDBJ whole genome shotgun (WGS) entry which is preliminary data.</text>
</comment>
<sequence>MLPLAFEPFLYLTPAHLALQPHTGGQLGFYLEDERQAATVAIFHVFVDEADISLAHSPWQAPFGAVQLASGLAPATVLAFLQRVQQELKGQGVKQLQVRSYPFAYDPAGSTLLTQALLQLGARVTLAELNNHLEPTDLGFEARLHPSERRRLQKCRRAGFQFEQEPPLLLPAVYDFLRQCRAEKGQTLSLGLERLQELFRLFPQDHFLFSVRDGSGAWAALTVAIRVSGQILYNFYPASPLAYNVFSPVVLLNEGLYAFAHANNMRLLDLGTSTLPDGPNHSLLQFKRHLGGVLSLKLTFAWELA</sequence>
<dbReference type="Proteomes" id="UP000632273">
    <property type="component" value="Unassembled WGS sequence"/>
</dbReference>
<reference evidence="2" key="1">
    <citation type="journal article" date="2019" name="Int. J. Syst. Evol. Microbiol.">
        <title>The Global Catalogue of Microorganisms (GCM) 10K type strain sequencing project: providing services to taxonomists for standard genome sequencing and annotation.</title>
        <authorList>
            <consortium name="The Broad Institute Genomics Platform"/>
            <consortium name="The Broad Institute Genome Sequencing Center for Infectious Disease"/>
            <person name="Wu L."/>
            <person name="Ma J."/>
        </authorList>
    </citation>
    <scope>NUCLEOTIDE SEQUENCE [LARGE SCALE GENOMIC DNA]</scope>
    <source>
        <strain evidence="2">CGMCC 1.15197</strain>
    </source>
</reference>
<proteinExistence type="predicted"/>
<evidence type="ECO:0008006" key="3">
    <source>
        <dbReference type="Google" id="ProtNLM"/>
    </source>
</evidence>
<organism evidence="1 2">
    <name type="scientific">Hymenobacter cavernae</name>
    <dbReference type="NCBI Taxonomy" id="2044852"/>
    <lineage>
        <taxon>Bacteria</taxon>
        <taxon>Pseudomonadati</taxon>
        <taxon>Bacteroidota</taxon>
        <taxon>Cytophagia</taxon>
        <taxon>Cytophagales</taxon>
        <taxon>Hymenobacteraceae</taxon>
        <taxon>Hymenobacter</taxon>
    </lineage>
</organism>
<dbReference type="InterPro" id="IPR016181">
    <property type="entry name" value="Acyl_CoA_acyltransferase"/>
</dbReference>
<accession>A0ABQ1U5Z8</accession>
<evidence type="ECO:0000313" key="1">
    <source>
        <dbReference type="EMBL" id="GGF10260.1"/>
    </source>
</evidence>
<dbReference type="EMBL" id="BMHT01000003">
    <property type="protein sequence ID" value="GGF10260.1"/>
    <property type="molecule type" value="Genomic_DNA"/>
</dbReference>
<evidence type="ECO:0000313" key="2">
    <source>
        <dbReference type="Proteomes" id="UP000632273"/>
    </source>
</evidence>
<keyword evidence="2" id="KW-1185">Reference proteome</keyword>
<name>A0ABQ1U5Z8_9BACT</name>
<protein>
    <recommendedName>
        <fullName evidence="3">GNAT family N-acetyltransferase</fullName>
    </recommendedName>
</protein>
<dbReference type="Gene3D" id="3.40.630.30">
    <property type="match status" value="1"/>
</dbReference>
<dbReference type="SUPFAM" id="SSF55729">
    <property type="entry name" value="Acyl-CoA N-acyltransferases (Nat)"/>
    <property type="match status" value="1"/>
</dbReference>